<dbReference type="AlphaFoldDB" id="A0A1J1A9P7"/>
<dbReference type="SMART" id="SM00387">
    <property type="entry name" value="HATPase_c"/>
    <property type="match status" value="1"/>
</dbReference>
<evidence type="ECO:0000259" key="5">
    <source>
        <dbReference type="PROSITE" id="PS50113"/>
    </source>
</evidence>
<dbReference type="SUPFAM" id="SSF55785">
    <property type="entry name" value="PYP-like sensor domain (PAS domain)"/>
    <property type="match status" value="1"/>
</dbReference>
<dbReference type="InterPro" id="IPR013656">
    <property type="entry name" value="PAS_4"/>
</dbReference>
<dbReference type="EMBL" id="CP016804">
    <property type="protein sequence ID" value="APE94842.1"/>
    <property type="molecule type" value="Genomic_DNA"/>
</dbReference>
<proteinExistence type="predicted"/>
<dbReference type="NCBIfam" id="TIGR00229">
    <property type="entry name" value="sensory_box"/>
    <property type="match status" value="1"/>
</dbReference>
<dbReference type="InterPro" id="IPR036890">
    <property type="entry name" value="HATPase_C_sf"/>
</dbReference>
<dbReference type="InterPro" id="IPR000014">
    <property type="entry name" value="PAS"/>
</dbReference>
<feature type="coiled-coil region" evidence="1">
    <location>
        <begin position="349"/>
        <end position="376"/>
    </location>
</feature>
<dbReference type="InterPro" id="IPR005467">
    <property type="entry name" value="His_kinase_dom"/>
</dbReference>
<dbReference type="GO" id="GO:0016301">
    <property type="term" value="F:kinase activity"/>
    <property type="evidence" value="ECO:0007669"/>
    <property type="project" value="UniProtKB-KW"/>
</dbReference>
<dbReference type="PANTHER" id="PTHR43065">
    <property type="entry name" value="SENSOR HISTIDINE KINASE"/>
    <property type="match status" value="1"/>
</dbReference>
<dbReference type="InterPro" id="IPR003594">
    <property type="entry name" value="HATPase_dom"/>
</dbReference>
<keyword evidence="6" id="KW-0418">Kinase</keyword>
<keyword evidence="1" id="KW-0175">Coiled coil</keyword>
<feature type="domain" description="PAC" evidence="5">
    <location>
        <begin position="313"/>
        <end position="365"/>
    </location>
</feature>
<dbReference type="InterPro" id="IPR004358">
    <property type="entry name" value="Sig_transdc_His_kin-like_C"/>
</dbReference>
<dbReference type="Gene3D" id="3.30.565.10">
    <property type="entry name" value="Histidine kinase-like ATPase, C-terminal domain"/>
    <property type="match status" value="1"/>
</dbReference>
<dbReference type="InterPro" id="IPR029016">
    <property type="entry name" value="GAF-like_dom_sf"/>
</dbReference>
<dbReference type="SMART" id="SM00065">
    <property type="entry name" value="GAF"/>
    <property type="match status" value="1"/>
</dbReference>
<dbReference type="Proteomes" id="UP000186165">
    <property type="component" value="Chromosome"/>
</dbReference>
<dbReference type="InterPro" id="IPR035965">
    <property type="entry name" value="PAS-like_dom_sf"/>
</dbReference>
<organism evidence="6 7">
    <name type="scientific">Halodesulfurarchaeum formicicum</name>
    <dbReference type="NCBI Taxonomy" id="1873524"/>
    <lineage>
        <taxon>Archaea</taxon>
        <taxon>Methanobacteriati</taxon>
        <taxon>Methanobacteriota</taxon>
        <taxon>Stenosarchaea group</taxon>
        <taxon>Halobacteria</taxon>
        <taxon>Halobacteriales</taxon>
        <taxon>Halobacteriaceae</taxon>
        <taxon>Halodesulfurarchaeum</taxon>
    </lineage>
</organism>
<keyword evidence="6" id="KW-0808">Transferase</keyword>
<feature type="domain" description="Histidine kinase" evidence="3">
    <location>
        <begin position="376"/>
        <end position="582"/>
    </location>
</feature>
<name>A0A1J1A9P7_9EURY</name>
<dbReference type="SMART" id="SM00091">
    <property type="entry name" value="PAS"/>
    <property type="match status" value="1"/>
</dbReference>
<protein>
    <submittedName>
        <fullName evidence="6">Signal-transducing histidine kinase</fullName>
    </submittedName>
</protein>
<dbReference type="SUPFAM" id="SSF55781">
    <property type="entry name" value="GAF domain-like"/>
    <property type="match status" value="1"/>
</dbReference>
<feature type="region of interest" description="Disordered" evidence="2">
    <location>
        <begin position="27"/>
        <end position="55"/>
    </location>
</feature>
<dbReference type="InterPro" id="IPR000700">
    <property type="entry name" value="PAS-assoc_C"/>
</dbReference>
<evidence type="ECO:0000259" key="4">
    <source>
        <dbReference type="PROSITE" id="PS50112"/>
    </source>
</evidence>
<accession>A0A1J1A9P7</accession>
<dbReference type="PROSITE" id="PS50113">
    <property type="entry name" value="PAC"/>
    <property type="match status" value="1"/>
</dbReference>
<keyword evidence="7" id="KW-1185">Reference proteome</keyword>
<dbReference type="CDD" id="cd00130">
    <property type="entry name" value="PAS"/>
    <property type="match status" value="1"/>
</dbReference>
<evidence type="ECO:0000256" key="1">
    <source>
        <dbReference type="SAM" id="Coils"/>
    </source>
</evidence>
<dbReference type="InterPro" id="IPR003018">
    <property type="entry name" value="GAF"/>
</dbReference>
<sequence length="582" mass="64350">MPTGTLLLAHPNLAIDQRVHPPIFRRTQAGKSNHPEMDSSTNDSPDGPHVEERAQSDDTIAAFQSVYDVTMDTELSFSEKIDRLLTIGVETLGLPYGFLSQIDVADLDAETGTQTIEQAVGDHELLQPGSEAPLSQAYCRKTIQSEDVLTIQNALEAGWGDDPAYETFELESYIGGRVEVDDELYGTFCFASDDPKASSFTRDERTLVQVLSKWAGYELTQERTRRELESQRDDRKQAQEQLRRIIDLVPDLIFAKNREGEYLLANEATAAAYGQDPEAVEGRTEPELIPEASQSDSFREDDLAVIESGEPKFIPEEKLTTADGETRILQTRKIPYTVPGSGEDAVLGYARDVTELKEYEAQLETQRDNLELINKVVRHDIRNDLQLVLAYAETVQPYVEPEGESYIEQVLEAAREAVEITEVARDVTDVMLQSTVDLHPKNIRAVLTEVINAAQSSNENAVVTVDGPLPDVEVLADDMLGSVFRNLLKNAINHNDKTVPAVTVAAERDENTVVVRVADNGPGVRAEHKRAIFQEGIGFDSEGTGLGLYLVQTLVDRYDGTVSVEDNEPTGAVFVVEIPVSE</sequence>
<dbReference type="KEGG" id="hhsr:HSR6_0376"/>
<dbReference type="PROSITE" id="PS50112">
    <property type="entry name" value="PAS"/>
    <property type="match status" value="1"/>
</dbReference>
<evidence type="ECO:0000313" key="6">
    <source>
        <dbReference type="EMBL" id="APE94842.1"/>
    </source>
</evidence>
<feature type="domain" description="PAS" evidence="4">
    <location>
        <begin position="238"/>
        <end position="284"/>
    </location>
</feature>
<dbReference type="Pfam" id="PF01590">
    <property type="entry name" value="GAF"/>
    <property type="match status" value="1"/>
</dbReference>
<dbReference type="Gene3D" id="3.30.450.20">
    <property type="entry name" value="PAS domain"/>
    <property type="match status" value="1"/>
</dbReference>
<dbReference type="PROSITE" id="PS50109">
    <property type="entry name" value="HIS_KIN"/>
    <property type="match status" value="1"/>
</dbReference>
<evidence type="ECO:0000259" key="3">
    <source>
        <dbReference type="PROSITE" id="PS50109"/>
    </source>
</evidence>
<dbReference type="Pfam" id="PF02518">
    <property type="entry name" value="HATPase_c"/>
    <property type="match status" value="1"/>
</dbReference>
<evidence type="ECO:0000313" key="7">
    <source>
        <dbReference type="Proteomes" id="UP000186165"/>
    </source>
</evidence>
<feature type="compositionally biased region" description="Basic and acidic residues" evidence="2">
    <location>
        <begin position="46"/>
        <end position="55"/>
    </location>
</feature>
<reference evidence="7" key="1">
    <citation type="submission" date="2016-08" db="EMBL/GenBank/DDBJ databases">
        <title>Discovery of first anaerobic lithoheterotrophic haloarchae widely represented in hypersaline habitats.</title>
        <authorList>
            <person name="Sorokin D.Y."/>
            <person name="Kublanov I.V."/>
            <person name="Roman P."/>
            <person name="Sinninghe Damste J.S."/>
            <person name="Golyshin P.N."/>
            <person name="Rojo D."/>
            <person name="Ciordia S."/>
            <person name="Mena Md.C."/>
            <person name="Ferrer M."/>
            <person name="Smedile F."/>
            <person name="Messina E."/>
            <person name="La Cono V."/>
            <person name="Yakimov M.M."/>
        </authorList>
    </citation>
    <scope>NUCLEOTIDE SEQUENCE [LARGE SCALE GENOMIC DNA]</scope>
    <source>
        <strain evidence="7">HSR6</strain>
    </source>
</reference>
<feature type="coiled-coil region" evidence="1">
    <location>
        <begin position="221"/>
        <end position="248"/>
    </location>
</feature>
<dbReference type="SUPFAM" id="SSF55874">
    <property type="entry name" value="ATPase domain of HSP90 chaperone/DNA topoisomerase II/histidine kinase"/>
    <property type="match status" value="1"/>
</dbReference>
<dbReference type="PRINTS" id="PR00344">
    <property type="entry name" value="BCTRLSENSOR"/>
</dbReference>
<dbReference type="Pfam" id="PF08448">
    <property type="entry name" value="PAS_4"/>
    <property type="match status" value="1"/>
</dbReference>
<gene>
    <name evidence="6" type="ORF">HSR6_0376</name>
</gene>
<dbReference type="Gene3D" id="3.30.450.40">
    <property type="match status" value="1"/>
</dbReference>
<evidence type="ECO:0000256" key="2">
    <source>
        <dbReference type="SAM" id="MobiDB-lite"/>
    </source>
</evidence>